<dbReference type="EMBL" id="JAWRVI010000001">
    <property type="protein sequence ID" value="KAK4095417.1"/>
    <property type="molecule type" value="Genomic_DNA"/>
</dbReference>
<reference evidence="12" key="1">
    <citation type="submission" date="2015-05" db="EMBL/GenBank/DDBJ databases">
        <authorList>
            <person name="Wang D.B."/>
            <person name="Wang M."/>
        </authorList>
    </citation>
    <scope>NUCLEOTIDE SEQUENCE</scope>
    <source>
        <strain evidence="12">36-1</strain>
    </source>
</reference>
<dbReference type="PANTHER" id="PTHR43791:SF33">
    <property type="entry name" value="VITAMIN H TRANSPORTER 1"/>
    <property type="match status" value="1"/>
</dbReference>
<evidence type="ECO:0000313" key="15">
    <source>
        <dbReference type="Proteomes" id="UP001287286"/>
    </source>
</evidence>
<feature type="transmembrane region" description="Helical" evidence="7">
    <location>
        <begin position="131"/>
        <end position="149"/>
    </location>
</feature>
<dbReference type="EMBL" id="LSBH01000002">
    <property type="protein sequence ID" value="OAQ83514.1"/>
    <property type="molecule type" value="Genomic_DNA"/>
</dbReference>
<dbReference type="InterPro" id="IPR011701">
    <property type="entry name" value="MFS"/>
</dbReference>
<reference evidence="9" key="4">
    <citation type="submission" date="2023-11" db="EMBL/GenBank/DDBJ databases">
        <authorList>
            <person name="Beijen E."/>
            <person name="Ohm R.A."/>
        </authorList>
    </citation>
    <scope>NUCLEOTIDE SEQUENCE</scope>
    <source>
        <strain evidence="9">CBS 150709</strain>
    </source>
</reference>
<evidence type="ECO:0000313" key="11">
    <source>
        <dbReference type="EMBL" id="OAQ90295.1"/>
    </source>
</evidence>
<dbReference type="SUPFAM" id="SSF103473">
    <property type="entry name" value="MFS general substrate transporter"/>
    <property type="match status" value="1"/>
</dbReference>
<keyword evidence="15" id="KW-1185">Reference proteome</keyword>
<proteinExistence type="predicted"/>
<feature type="transmembrane region" description="Helical" evidence="7">
    <location>
        <begin position="434"/>
        <end position="458"/>
    </location>
</feature>
<evidence type="ECO:0000256" key="4">
    <source>
        <dbReference type="ARBA" id="ARBA00022989"/>
    </source>
</evidence>
<dbReference type="GO" id="GO:0015295">
    <property type="term" value="F:solute:proton symporter activity"/>
    <property type="evidence" value="ECO:0007669"/>
    <property type="project" value="TreeGrafter"/>
</dbReference>
<dbReference type="GO" id="GO:0005886">
    <property type="term" value="C:plasma membrane"/>
    <property type="evidence" value="ECO:0007669"/>
    <property type="project" value="TreeGrafter"/>
</dbReference>
<dbReference type="GeneID" id="28886584"/>
<feature type="transmembrane region" description="Helical" evidence="7">
    <location>
        <begin position="58"/>
        <end position="81"/>
    </location>
</feature>
<evidence type="ECO:0000256" key="5">
    <source>
        <dbReference type="ARBA" id="ARBA00023136"/>
    </source>
</evidence>
<accession>A0A179HIW6</accession>
<protein>
    <submittedName>
        <fullName evidence="11">MFS transporter</fullName>
    </submittedName>
</protein>
<evidence type="ECO:0000313" key="12">
    <source>
        <dbReference type="EMBL" id="PWI66177.1"/>
    </source>
</evidence>
<evidence type="ECO:0000313" key="14">
    <source>
        <dbReference type="Proteomes" id="UP000245956"/>
    </source>
</evidence>
<dbReference type="InterPro" id="IPR020846">
    <property type="entry name" value="MFS_dom"/>
</dbReference>
<feature type="transmembrane region" description="Helical" evidence="7">
    <location>
        <begin position="193"/>
        <end position="213"/>
    </location>
</feature>
<feature type="region of interest" description="Disordered" evidence="6">
    <location>
        <begin position="512"/>
        <end position="543"/>
    </location>
</feature>
<dbReference type="Proteomes" id="UP000245956">
    <property type="component" value="Unassembled WGS sequence"/>
</dbReference>
<dbReference type="FunFam" id="1.20.1250.20:FF:000278">
    <property type="entry name" value="Putative MFS transporter"/>
    <property type="match status" value="1"/>
</dbReference>
<evidence type="ECO:0000313" key="13">
    <source>
        <dbReference type="Proteomes" id="UP000078340"/>
    </source>
</evidence>
<evidence type="ECO:0000313" key="9">
    <source>
        <dbReference type="EMBL" id="KAK4095417.1"/>
    </source>
</evidence>
<dbReference type="Gene3D" id="1.20.1250.20">
    <property type="entry name" value="MFS general substrate transporter like domains"/>
    <property type="match status" value="2"/>
</dbReference>
<dbReference type="OMA" id="AWSFYLL"/>
<keyword evidence="3 7" id="KW-0812">Transmembrane</keyword>
<name>A0A179HIW6_PURLI</name>
<evidence type="ECO:0000256" key="1">
    <source>
        <dbReference type="ARBA" id="ARBA00004141"/>
    </source>
</evidence>
<feature type="region of interest" description="Disordered" evidence="6">
    <location>
        <begin position="1"/>
        <end position="32"/>
    </location>
</feature>
<dbReference type="GO" id="GO:0015225">
    <property type="term" value="F:biotin transmembrane transporter activity"/>
    <property type="evidence" value="ECO:0007669"/>
    <property type="project" value="TreeGrafter"/>
</dbReference>
<feature type="transmembrane region" description="Helical" evidence="7">
    <location>
        <begin position="478"/>
        <end position="498"/>
    </location>
</feature>
<keyword evidence="2" id="KW-0813">Transport</keyword>
<gene>
    <name evidence="12" type="ORF">PCL_05395</name>
    <name evidence="9" type="ORF">Purlil1_213</name>
    <name evidence="10" type="ORF">VFPBJ_02282</name>
    <name evidence="11" type="ORF">VFPFJ_04454</name>
</gene>
<dbReference type="GO" id="GO:1901604">
    <property type="term" value="F:dethiobiotin transmembrane transporter activity"/>
    <property type="evidence" value="ECO:0007669"/>
    <property type="project" value="TreeGrafter"/>
</dbReference>
<reference evidence="12 14" key="2">
    <citation type="journal article" date="2016" name="Front. Microbiol.">
        <title>Genome and transcriptome sequences reveal the specific parasitism of the nematophagous Purpureocillium lilacinum 36-1.</title>
        <authorList>
            <person name="Xie J."/>
            <person name="Li S."/>
            <person name="Mo C."/>
            <person name="Xiao X."/>
            <person name="Peng D."/>
            <person name="Wang G."/>
            <person name="Xiao Y."/>
        </authorList>
    </citation>
    <scope>NUCLEOTIDE SEQUENCE [LARGE SCALE GENOMIC DNA]</scope>
    <source>
        <strain evidence="12 14">36-1</strain>
    </source>
</reference>
<evidence type="ECO:0000259" key="8">
    <source>
        <dbReference type="PROSITE" id="PS50850"/>
    </source>
</evidence>
<comment type="subcellular location">
    <subcellularLocation>
        <location evidence="1">Membrane</location>
        <topology evidence="1">Multi-pass membrane protein</topology>
    </subcellularLocation>
</comment>
<feature type="transmembrane region" description="Helical" evidence="7">
    <location>
        <begin position="401"/>
        <end position="422"/>
    </location>
</feature>
<dbReference type="EMBL" id="LSBI01000004">
    <property type="protein sequence ID" value="OAQ90295.1"/>
    <property type="molecule type" value="Genomic_DNA"/>
</dbReference>
<reference evidence="11 13" key="3">
    <citation type="submission" date="2016-02" db="EMBL/GenBank/DDBJ databases">
        <title>Biosynthesis of antibiotic leucinostatins and their inhibition on Phytophthora in bio-control Purpureocillium lilacinum.</title>
        <authorList>
            <person name="Wang G."/>
            <person name="Liu Z."/>
            <person name="Lin R."/>
            <person name="Li E."/>
            <person name="Mao Z."/>
            <person name="Ling J."/>
            <person name="Yin W."/>
            <person name="Xie B."/>
        </authorList>
    </citation>
    <scope>NUCLEOTIDE SEQUENCE [LARGE SCALE GENOMIC DNA]</scope>
    <source>
        <strain evidence="10">PLBJ-1</strain>
        <strain evidence="11">PLFJ-1</strain>
    </source>
</reference>
<feature type="transmembrane region" description="Helical" evidence="7">
    <location>
        <begin position="374"/>
        <end position="395"/>
    </location>
</feature>
<dbReference type="KEGG" id="plj:28886584"/>
<evidence type="ECO:0000256" key="2">
    <source>
        <dbReference type="ARBA" id="ARBA00022448"/>
    </source>
</evidence>
<feature type="transmembrane region" description="Helical" evidence="7">
    <location>
        <begin position="312"/>
        <end position="335"/>
    </location>
</feature>
<dbReference type="Proteomes" id="UP001287286">
    <property type="component" value="Unassembled WGS sequence"/>
</dbReference>
<dbReference type="InterPro" id="IPR036259">
    <property type="entry name" value="MFS_trans_sf"/>
</dbReference>
<sequence>MDPRNDPSMTTSKDADVASKDVAGSSEDASNAPVVQPVREDYDVETVERIYRKLDLRIIPAFWILYFLCSAIRSNIGIAQTMNKKDGHDLMTLLGLTPKDVSTALALFYVSYVIFDFPSNLIMSKLSPRAWMARIVFATGLVGACFAAVQDAWSVKLLRFLLGMVIAGMWPGMAFYLTLFYPPSRTGKRIGMYFTAAQVSAAVVGLVSAGFQLMDGAGGLAGFRWMFLIYGLVAIVLSFILLWWLPDRPLAPGQVRTRPRLLRWLPATPEALTGEDAVIHYHDLRRVYHSRPWTLRDLTLVLLDWRLWPLTLMYFGVVGVGIGTQLYGSVIIAAIQPQATSIQVSLLFAPIWIMDLIAILIVTPISDRFHRYRAFFFAGAACIQIAGLLTTTFALDNGWARYGGLLMVGFGLGPTVPICMAWSSEIFQRRHGEVGVAAATALVSGLGNLGSVTTTYALYTGWPEDAASGPHQFRKSNLTMVGILCVSIASAFAMMVLLKVFGNPPSTKLYDNDSASEFEDGAARRETRQRGFGRFGRRPAHQA</sequence>
<feature type="transmembrane region" description="Helical" evidence="7">
    <location>
        <begin position="341"/>
        <end position="362"/>
    </location>
</feature>
<reference evidence="9 15" key="5">
    <citation type="journal article" date="2024" name="Microbiol. Resour. Announc.">
        <title>Genome annotations for the ascomycete fungi Trichoderma harzianum, Trichoderma aggressivum, and Purpureocillium lilacinum.</title>
        <authorList>
            <person name="Beijen E.P.W."/>
            <person name="Ohm R.A."/>
        </authorList>
    </citation>
    <scope>NUCLEOTIDE SEQUENCE [LARGE SCALE GENOMIC DNA]</scope>
    <source>
        <strain evidence="9 15">CBS 150709</strain>
    </source>
</reference>
<dbReference type="Proteomes" id="UP000078340">
    <property type="component" value="Unassembled WGS sequence"/>
</dbReference>
<dbReference type="GO" id="GO:1905135">
    <property type="term" value="P:biotin import across plasma membrane"/>
    <property type="evidence" value="ECO:0007669"/>
    <property type="project" value="TreeGrafter"/>
</dbReference>
<organism evidence="11 13">
    <name type="scientific">Purpureocillium lilacinum</name>
    <name type="common">Paecilomyces lilacinus</name>
    <dbReference type="NCBI Taxonomy" id="33203"/>
    <lineage>
        <taxon>Eukaryota</taxon>
        <taxon>Fungi</taxon>
        <taxon>Dikarya</taxon>
        <taxon>Ascomycota</taxon>
        <taxon>Pezizomycotina</taxon>
        <taxon>Sordariomycetes</taxon>
        <taxon>Hypocreomycetidae</taxon>
        <taxon>Hypocreales</taxon>
        <taxon>Ophiocordycipitaceae</taxon>
        <taxon>Purpureocillium</taxon>
    </lineage>
</organism>
<keyword evidence="5 7" id="KW-0472">Membrane</keyword>
<feature type="domain" description="Major facilitator superfamily (MFS) profile" evidence="8">
    <location>
        <begin position="58"/>
        <end position="508"/>
    </location>
</feature>
<keyword evidence="4 7" id="KW-1133">Transmembrane helix</keyword>
<evidence type="ECO:0000256" key="6">
    <source>
        <dbReference type="SAM" id="MobiDB-lite"/>
    </source>
</evidence>
<evidence type="ECO:0000256" key="3">
    <source>
        <dbReference type="ARBA" id="ARBA00022692"/>
    </source>
</evidence>
<dbReference type="EMBL" id="LCWV01000027">
    <property type="protein sequence ID" value="PWI66177.1"/>
    <property type="molecule type" value="Genomic_DNA"/>
</dbReference>
<feature type="transmembrane region" description="Helical" evidence="7">
    <location>
        <begin position="225"/>
        <end position="245"/>
    </location>
</feature>
<dbReference type="Proteomes" id="UP000078240">
    <property type="component" value="Unassembled WGS sequence"/>
</dbReference>
<feature type="transmembrane region" description="Helical" evidence="7">
    <location>
        <begin position="161"/>
        <end position="181"/>
    </location>
</feature>
<evidence type="ECO:0000313" key="10">
    <source>
        <dbReference type="EMBL" id="OAQ83514.1"/>
    </source>
</evidence>
<comment type="caution">
    <text evidence="11">The sequence shown here is derived from an EMBL/GenBank/DDBJ whole genome shotgun (WGS) entry which is preliminary data.</text>
</comment>
<feature type="transmembrane region" description="Helical" evidence="7">
    <location>
        <begin position="101"/>
        <end position="119"/>
    </location>
</feature>
<dbReference type="PANTHER" id="PTHR43791">
    <property type="entry name" value="PERMEASE-RELATED"/>
    <property type="match status" value="1"/>
</dbReference>
<dbReference type="Pfam" id="PF07690">
    <property type="entry name" value="MFS_1"/>
    <property type="match status" value="1"/>
</dbReference>
<dbReference type="AlphaFoldDB" id="A0A179HIW6"/>
<evidence type="ECO:0000256" key="7">
    <source>
        <dbReference type="SAM" id="Phobius"/>
    </source>
</evidence>
<dbReference type="FunFam" id="1.20.1250.20:FF:000399">
    <property type="entry name" value="MFS general substrate transporter"/>
    <property type="match status" value="1"/>
</dbReference>
<dbReference type="PROSITE" id="PS50850">
    <property type="entry name" value="MFS"/>
    <property type="match status" value="1"/>
</dbReference>